<evidence type="ECO:0000256" key="6">
    <source>
        <dbReference type="ARBA" id="ARBA00022679"/>
    </source>
</evidence>
<evidence type="ECO:0000313" key="11">
    <source>
        <dbReference type="EMBL" id="TFH97360.1"/>
    </source>
</evidence>
<feature type="binding site" evidence="9">
    <location>
        <position position="218"/>
    </location>
    <ligand>
        <name>pyridoxal 5'-phosphate</name>
        <dbReference type="ChEBI" id="CHEBI:597326"/>
    </ligand>
</feature>
<feature type="binding site" evidence="9">
    <location>
        <position position="72"/>
    </location>
    <ligand>
        <name>pyridoxal 5'-phosphate</name>
        <dbReference type="ChEBI" id="CHEBI:597326"/>
    </ligand>
</feature>
<evidence type="ECO:0000256" key="4">
    <source>
        <dbReference type="ARBA" id="ARBA00018052"/>
    </source>
</evidence>
<dbReference type="FunFam" id="3.40.640.10:FF:000099">
    <property type="entry name" value="LL-diaminopimelate aminotransferase, chloroplastic"/>
    <property type="match status" value="1"/>
</dbReference>
<dbReference type="Gene3D" id="3.40.640.10">
    <property type="entry name" value="Type I PLP-dependent aspartate aminotransferase-like (Major domain)"/>
    <property type="match status" value="1"/>
</dbReference>
<evidence type="ECO:0000256" key="2">
    <source>
        <dbReference type="ARBA" id="ARBA00004982"/>
    </source>
</evidence>
<dbReference type="SUPFAM" id="SSF53383">
    <property type="entry name" value="PLP-dependent transferases"/>
    <property type="match status" value="1"/>
</dbReference>
<dbReference type="InterPro" id="IPR015424">
    <property type="entry name" value="PyrdxlP-dep_Trfase"/>
</dbReference>
<evidence type="ECO:0000256" key="8">
    <source>
        <dbReference type="ARBA" id="ARBA00051934"/>
    </source>
</evidence>
<gene>
    <name evidence="9" type="primary">dapL</name>
    <name evidence="11" type="ORF">E4P47_00505</name>
</gene>
<keyword evidence="5 9" id="KW-0032">Aminotransferase</keyword>
<dbReference type="InterPro" id="IPR015422">
    <property type="entry name" value="PyrdxlP-dep_Trfase_small"/>
</dbReference>
<feature type="binding site" evidence="9">
    <location>
        <position position="381"/>
    </location>
    <ligand>
        <name>substrate</name>
    </ligand>
</feature>
<keyword evidence="12" id="KW-1185">Reference proteome</keyword>
<protein>
    <recommendedName>
        <fullName evidence="4 9">LL-diaminopimelate aminotransferase</fullName>
        <shortName evidence="9">DAP-AT</shortName>
        <shortName evidence="9">DAP-aminotransferase</shortName>
        <shortName evidence="9">LL-DAP-aminotransferase</shortName>
        <ecNumber evidence="3 9">2.6.1.83</ecNumber>
    </recommendedName>
</protein>
<proteinExistence type="inferred from homology"/>
<dbReference type="NCBIfam" id="TIGR03542">
    <property type="entry name" value="DAPAT_plant"/>
    <property type="match status" value="1"/>
</dbReference>
<dbReference type="GO" id="GO:0030170">
    <property type="term" value="F:pyridoxal phosphate binding"/>
    <property type="evidence" value="ECO:0007669"/>
    <property type="project" value="UniProtKB-UniRule"/>
</dbReference>
<dbReference type="Gene3D" id="3.90.1150.10">
    <property type="entry name" value="Aspartate Aminotransferase, domain 1"/>
    <property type="match status" value="1"/>
</dbReference>
<feature type="binding site" evidence="9">
    <location>
        <begin position="246"/>
        <end position="248"/>
    </location>
    <ligand>
        <name>pyridoxal 5'-phosphate</name>
        <dbReference type="ChEBI" id="CHEBI:597326"/>
    </ligand>
</feature>
<feature type="binding site" evidence="9">
    <location>
        <position position="15"/>
    </location>
    <ligand>
        <name>substrate</name>
    </ligand>
</feature>
<feature type="binding site" evidence="9">
    <location>
        <position position="187"/>
    </location>
    <ligand>
        <name>substrate</name>
    </ligand>
</feature>
<dbReference type="OrthoDB" id="9813612at2"/>
<feature type="binding site" evidence="9">
    <location>
        <position position="284"/>
    </location>
    <ligand>
        <name>pyridoxal 5'-phosphate</name>
        <dbReference type="ChEBI" id="CHEBI:597326"/>
    </ligand>
</feature>
<comment type="caution">
    <text evidence="11">The sequence shown here is derived from an EMBL/GenBank/DDBJ whole genome shotgun (WGS) entry which is preliminary data.</text>
</comment>
<dbReference type="EC" id="2.6.1.83" evidence="3 9"/>
<evidence type="ECO:0000256" key="1">
    <source>
        <dbReference type="ARBA" id="ARBA00001933"/>
    </source>
</evidence>
<dbReference type="InterPro" id="IPR004839">
    <property type="entry name" value="Aminotransferase_I/II_large"/>
</dbReference>
<dbReference type="Proteomes" id="UP000297225">
    <property type="component" value="Unassembled WGS sequence"/>
</dbReference>
<evidence type="ECO:0000256" key="3">
    <source>
        <dbReference type="ARBA" id="ARBA00013138"/>
    </source>
</evidence>
<comment type="catalytic activity">
    <reaction evidence="8 9">
        <text>(2S,6S)-2,6-diaminopimelate + 2-oxoglutarate = (S)-2,3,4,5-tetrahydrodipicolinate + L-glutamate + H2O + H(+)</text>
        <dbReference type="Rhea" id="RHEA:23988"/>
        <dbReference type="ChEBI" id="CHEBI:15377"/>
        <dbReference type="ChEBI" id="CHEBI:15378"/>
        <dbReference type="ChEBI" id="CHEBI:16810"/>
        <dbReference type="ChEBI" id="CHEBI:16845"/>
        <dbReference type="ChEBI" id="CHEBI:29985"/>
        <dbReference type="ChEBI" id="CHEBI:57609"/>
        <dbReference type="EC" id="2.6.1.83"/>
    </reaction>
</comment>
<keyword evidence="6 9" id="KW-0808">Transferase</keyword>
<feature type="binding site" evidence="9">
    <location>
        <position position="132"/>
    </location>
    <ligand>
        <name>pyridoxal 5'-phosphate</name>
        <dbReference type="ChEBI" id="CHEBI:597326"/>
    </ligand>
</feature>
<accession>A0A4Y8WRU3</accession>
<comment type="cofactor">
    <cofactor evidence="1 9">
        <name>pyridoxal 5'-phosphate</name>
        <dbReference type="ChEBI" id="CHEBI:597326"/>
    </cofactor>
</comment>
<feature type="binding site" evidence="9">
    <location>
        <position position="187"/>
    </location>
    <ligand>
        <name>pyridoxal 5'-phosphate</name>
        <dbReference type="ChEBI" id="CHEBI:597326"/>
    </ligand>
</feature>
<comment type="pathway">
    <text evidence="2 9">Amino-acid biosynthesis; L-lysine biosynthesis via DAP pathway; LL-2,6-diaminopimelate from (S)-tetrahydrodipicolinate (aminotransferase route): step 1/1.</text>
</comment>
<feature type="binding site" evidence="9">
    <location>
        <position position="257"/>
    </location>
    <ligand>
        <name>pyridoxal 5'-phosphate</name>
        <dbReference type="ChEBI" id="CHEBI:597326"/>
    </ligand>
</feature>
<dbReference type="GeneID" id="66797732"/>
<dbReference type="UniPathway" id="UPA00034">
    <property type="reaction ID" value="UER00466"/>
</dbReference>
<dbReference type="RefSeq" id="WP_134849005.1">
    <property type="nucleotide sequence ID" value="NZ_CP197400.1"/>
</dbReference>
<dbReference type="EMBL" id="SPNC01000003">
    <property type="protein sequence ID" value="TFH97360.1"/>
    <property type="molecule type" value="Genomic_DNA"/>
</dbReference>
<feature type="binding site" evidence="9">
    <location>
        <begin position="108"/>
        <end position="109"/>
    </location>
    <ligand>
        <name>pyridoxal 5'-phosphate</name>
        <dbReference type="ChEBI" id="CHEBI:597326"/>
    </ligand>
</feature>
<dbReference type="AlphaFoldDB" id="A0A4Y8WRU3"/>
<dbReference type="PANTHER" id="PTHR43144">
    <property type="entry name" value="AMINOTRANSFERASE"/>
    <property type="match status" value="1"/>
</dbReference>
<reference evidence="11 12" key="1">
    <citation type="submission" date="2019-03" db="EMBL/GenBank/DDBJ databases">
        <title>Porphyromonas levii Isolated from the Uterus of Dairy Cows.</title>
        <authorList>
            <person name="Francis A.M."/>
        </authorList>
    </citation>
    <scope>NUCLEOTIDE SEQUENCE [LARGE SCALE GENOMIC DNA]</scope>
    <source>
        <strain evidence="11 12">AF5678</strain>
    </source>
</reference>
<comment type="subunit">
    <text evidence="9">Homodimer.</text>
</comment>
<dbReference type="InterPro" id="IPR015421">
    <property type="entry name" value="PyrdxlP-dep_Trfase_major"/>
</dbReference>
<feature type="binding site" evidence="9">
    <location>
        <position position="284"/>
    </location>
    <ligand>
        <name>substrate</name>
    </ligand>
</feature>
<dbReference type="GO" id="GO:0033362">
    <property type="term" value="P:lysine biosynthetic process via diaminopimelate, diaminopimelate-aminotransferase pathway"/>
    <property type="evidence" value="ECO:0007669"/>
    <property type="project" value="UniProtKB-UniRule"/>
</dbReference>
<evidence type="ECO:0000259" key="10">
    <source>
        <dbReference type="Pfam" id="PF00155"/>
    </source>
</evidence>
<dbReference type="InterPro" id="IPR019942">
    <property type="entry name" value="DapL/ALD1"/>
</dbReference>
<dbReference type="Pfam" id="PF00155">
    <property type="entry name" value="Aminotran_1_2"/>
    <property type="match status" value="1"/>
</dbReference>
<evidence type="ECO:0000256" key="7">
    <source>
        <dbReference type="ARBA" id="ARBA00022898"/>
    </source>
</evidence>
<evidence type="ECO:0000313" key="12">
    <source>
        <dbReference type="Proteomes" id="UP000297225"/>
    </source>
</evidence>
<sequence>MIKINNNFQKLPGSYLFAEINRRVNKYQAEHPEAKIIRMGIGDVTLPLPSVSIEAMHKAVDEMSSSSTLRGYGPEQGYAFLRELIVAHDYAPYGVTLDPSEVFVSDGAKSDTANIVDLFSNDVKIAVTDPVYPVYVDSNALAGRAGAYLPEGKWSNLVYLACNRENGFVPALPTDPVDLIYLCYPNNPTGTTLTREQLKVFVDYALAHEALILFDAAYEAFITEPEVPHSIYEIEGAKACAIEFRSYSKTAGFTGVRCGYTVVPKSLPVDLNSMWSRRQTTKFNGASYISQAGVAAIYTEEGKAQVKANIDYYLENARVIREALAKAGVEHFGGVSSPYIWLKTPEAYPASWDYFNYLLTEKQIVGTPGVGFGLEGEGYFRLSAFNSHEATREAMERLSK</sequence>
<comment type="function">
    <text evidence="9">Involved in the synthesis of meso-diaminopimelate (m-DAP or DL-DAP), required for both lysine and peptidoglycan biosynthesis. Catalyzes the direct conversion of tetrahydrodipicolinate to LL-diaminopimelate.</text>
</comment>
<feature type="binding site" evidence="9">
    <location>
        <position position="132"/>
    </location>
    <ligand>
        <name>substrate</name>
    </ligand>
</feature>
<keyword evidence="7 9" id="KW-0663">Pyridoxal phosphate</keyword>
<comment type="similarity">
    <text evidence="9">Belongs to the class-I pyridoxal-phosphate-dependent aminotransferase family. LL-diaminopimelate aminotransferase subfamily.</text>
</comment>
<feature type="binding site" evidence="9">
    <location>
        <position position="109"/>
    </location>
    <ligand>
        <name>substrate</name>
    </ligand>
</feature>
<evidence type="ECO:0000256" key="5">
    <source>
        <dbReference type="ARBA" id="ARBA00022576"/>
    </source>
</evidence>
<feature type="binding site" evidence="9">
    <location>
        <position position="42"/>
    </location>
    <ligand>
        <name>substrate</name>
    </ligand>
</feature>
<feature type="modified residue" description="N6-(pyridoxal phosphate)lysine" evidence="9">
    <location>
        <position position="249"/>
    </location>
</feature>
<organism evidence="11 12">
    <name type="scientific">Porphyromonas levii</name>
    <dbReference type="NCBI Taxonomy" id="28114"/>
    <lineage>
        <taxon>Bacteria</taxon>
        <taxon>Pseudomonadati</taxon>
        <taxon>Bacteroidota</taxon>
        <taxon>Bacteroidia</taxon>
        <taxon>Bacteroidales</taxon>
        <taxon>Porphyromonadaceae</taxon>
        <taxon>Porphyromonas</taxon>
    </lineage>
</organism>
<evidence type="ECO:0000256" key="9">
    <source>
        <dbReference type="HAMAP-Rule" id="MF_01642"/>
    </source>
</evidence>
<dbReference type="CDD" id="cd00609">
    <property type="entry name" value="AAT_like"/>
    <property type="match status" value="1"/>
</dbReference>
<feature type="domain" description="Aminotransferase class I/classII large" evidence="10">
    <location>
        <begin position="35"/>
        <end position="398"/>
    </location>
</feature>
<dbReference type="STRING" id="1122973.GCA_000379925_00925"/>
<dbReference type="HAMAP" id="MF_01642">
    <property type="entry name" value="DapL_aminotrans_1"/>
    <property type="match status" value="1"/>
</dbReference>
<dbReference type="GO" id="GO:0010285">
    <property type="term" value="F:L,L-diaminopimelate aminotransferase activity"/>
    <property type="evidence" value="ECO:0007669"/>
    <property type="project" value="UniProtKB-UniRule"/>
</dbReference>
<name>A0A4Y8WRU3_9PORP</name>